<evidence type="ECO:0000313" key="1">
    <source>
        <dbReference type="EMBL" id="RUP46804.1"/>
    </source>
</evidence>
<dbReference type="Proteomes" id="UP000268093">
    <property type="component" value="Unassembled WGS sequence"/>
</dbReference>
<dbReference type="EMBL" id="RBNI01005344">
    <property type="protein sequence ID" value="RUP46804.1"/>
    <property type="molecule type" value="Genomic_DNA"/>
</dbReference>
<gene>
    <name evidence="1" type="ORF">BC936DRAFT_146504</name>
</gene>
<accession>A0A433D7G9</accession>
<dbReference type="AlphaFoldDB" id="A0A433D7G9"/>
<protein>
    <submittedName>
        <fullName evidence="1">Uncharacterized protein</fullName>
    </submittedName>
</protein>
<organism evidence="1 2">
    <name type="scientific">Jimgerdemannia flammicorona</name>
    <dbReference type="NCBI Taxonomy" id="994334"/>
    <lineage>
        <taxon>Eukaryota</taxon>
        <taxon>Fungi</taxon>
        <taxon>Fungi incertae sedis</taxon>
        <taxon>Mucoromycota</taxon>
        <taxon>Mucoromycotina</taxon>
        <taxon>Endogonomycetes</taxon>
        <taxon>Endogonales</taxon>
        <taxon>Endogonaceae</taxon>
        <taxon>Jimgerdemannia</taxon>
    </lineage>
</organism>
<evidence type="ECO:0000313" key="2">
    <source>
        <dbReference type="Proteomes" id="UP000268093"/>
    </source>
</evidence>
<reference evidence="1 2" key="1">
    <citation type="journal article" date="2018" name="New Phytol.">
        <title>Phylogenomics of Endogonaceae and evolution of mycorrhizas within Mucoromycota.</title>
        <authorList>
            <person name="Chang Y."/>
            <person name="Desiro A."/>
            <person name="Na H."/>
            <person name="Sandor L."/>
            <person name="Lipzen A."/>
            <person name="Clum A."/>
            <person name="Barry K."/>
            <person name="Grigoriev I.V."/>
            <person name="Martin F.M."/>
            <person name="Stajich J.E."/>
            <person name="Smith M.E."/>
            <person name="Bonito G."/>
            <person name="Spatafora J.W."/>
        </authorList>
    </citation>
    <scope>NUCLEOTIDE SEQUENCE [LARGE SCALE GENOMIC DNA]</scope>
    <source>
        <strain evidence="1 2">GMNB39</strain>
    </source>
</reference>
<keyword evidence="2" id="KW-1185">Reference proteome</keyword>
<name>A0A433D7G9_9FUNG</name>
<sequence length="107" mass="11992">MNISRFASVLGGGILQRRGVLKCGYTELKVWDYYVLLTSGNHCSIYPSSQRLSSDLGVLDTASRHPNSCLEYIPEIITYVQKIADNGYAYVVDGSSRRSRRTSLREP</sequence>
<comment type="caution">
    <text evidence="1">The sequence shown here is derived from an EMBL/GenBank/DDBJ whole genome shotgun (WGS) entry which is preliminary data.</text>
</comment>
<proteinExistence type="predicted"/>